<organism evidence="1">
    <name type="scientific">Cacopsylla melanoneura</name>
    <dbReference type="NCBI Taxonomy" id="428564"/>
    <lineage>
        <taxon>Eukaryota</taxon>
        <taxon>Metazoa</taxon>
        <taxon>Ecdysozoa</taxon>
        <taxon>Arthropoda</taxon>
        <taxon>Hexapoda</taxon>
        <taxon>Insecta</taxon>
        <taxon>Pterygota</taxon>
        <taxon>Neoptera</taxon>
        <taxon>Paraneoptera</taxon>
        <taxon>Hemiptera</taxon>
        <taxon>Sternorrhyncha</taxon>
        <taxon>Psylloidea</taxon>
        <taxon>Psyllidae</taxon>
        <taxon>Psyllinae</taxon>
        <taxon>Cacopsylla</taxon>
    </lineage>
</organism>
<dbReference type="AlphaFoldDB" id="A0A8D8QST4"/>
<name>A0A8D8QST4_9HEMI</name>
<sequence>MSGLPTFSHEILKTQEPYKQQKCRRIPGNLIKRKVVKSSGKSFSFSFLFTFQTFLNQNRSSKESKVCSSFSFVLFLPLVPSLYKCQILHQETVKIPEHLSSNLYSHKFLWNFRFSIHYLHCVSYTRKQK</sequence>
<dbReference type="EMBL" id="HBUF01099296">
    <property type="protein sequence ID" value="CAG6637667.1"/>
    <property type="molecule type" value="Transcribed_RNA"/>
</dbReference>
<evidence type="ECO:0000313" key="1">
    <source>
        <dbReference type="EMBL" id="CAG6637674.1"/>
    </source>
</evidence>
<protein>
    <submittedName>
        <fullName evidence="1">Uncharacterized protein</fullName>
    </submittedName>
</protein>
<reference evidence="1" key="1">
    <citation type="submission" date="2021-05" db="EMBL/GenBank/DDBJ databases">
        <authorList>
            <person name="Alioto T."/>
            <person name="Alioto T."/>
            <person name="Gomez Garrido J."/>
        </authorList>
    </citation>
    <scope>NUCLEOTIDE SEQUENCE</scope>
</reference>
<accession>A0A8D8QST4</accession>
<proteinExistence type="predicted"/>
<dbReference type="EMBL" id="HBUF01099299">
    <property type="protein sequence ID" value="CAG6637674.1"/>
    <property type="molecule type" value="Transcribed_RNA"/>
</dbReference>